<evidence type="ECO:0000256" key="1">
    <source>
        <dbReference type="SAM" id="SignalP"/>
    </source>
</evidence>
<name>A0A5D0TWJ7_9ACTN</name>
<dbReference type="Proteomes" id="UP000322634">
    <property type="component" value="Unassembled WGS sequence"/>
</dbReference>
<reference evidence="2 3" key="1">
    <citation type="submission" date="2019-08" db="EMBL/GenBank/DDBJ databases">
        <title>Actinomadura sp. nov. CYP1-5 isolated from mountain soil.</title>
        <authorList>
            <person name="Songsumanus A."/>
            <person name="Kuncharoen N."/>
            <person name="Kudo T."/>
            <person name="Yuki M."/>
            <person name="Igarashi Y."/>
            <person name="Tanasupawat S."/>
        </authorList>
    </citation>
    <scope>NUCLEOTIDE SEQUENCE [LARGE SCALE GENOMIC DNA]</scope>
    <source>
        <strain evidence="2 3">GKU157</strain>
    </source>
</reference>
<evidence type="ECO:0000313" key="3">
    <source>
        <dbReference type="Proteomes" id="UP000322634"/>
    </source>
</evidence>
<organism evidence="2 3">
    <name type="scientific">Actinomadura syzygii</name>
    <dbReference type="NCBI Taxonomy" id="1427538"/>
    <lineage>
        <taxon>Bacteria</taxon>
        <taxon>Bacillati</taxon>
        <taxon>Actinomycetota</taxon>
        <taxon>Actinomycetes</taxon>
        <taxon>Streptosporangiales</taxon>
        <taxon>Thermomonosporaceae</taxon>
        <taxon>Actinomadura</taxon>
    </lineage>
</organism>
<dbReference type="RefSeq" id="WP_148354080.1">
    <property type="nucleotide sequence ID" value="NZ_JBHSBF010000005.1"/>
</dbReference>
<feature type="signal peptide" evidence="1">
    <location>
        <begin position="1"/>
        <end position="28"/>
    </location>
</feature>
<proteinExistence type="predicted"/>
<dbReference type="AlphaFoldDB" id="A0A5D0TWJ7"/>
<feature type="chain" id="PRO_5023019766" description="DUF3761 domain-containing protein" evidence="1">
    <location>
        <begin position="29"/>
        <end position="85"/>
    </location>
</feature>
<accession>A0A5D0TWJ7</accession>
<evidence type="ECO:0000313" key="2">
    <source>
        <dbReference type="EMBL" id="TYC10033.1"/>
    </source>
</evidence>
<dbReference type="EMBL" id="VSFF01000013">
    <property type="protein sequence ID" value="TYC10033.1"/>
    <property type="molecule type" value="Genomic_DNA"/>
</dbReference>
<keyword evidence="3" id="KW-1185">Reference proteome</keyword>
<protein>
    <recommendedName>
        <fullName evidence="4">DUF3761 domain-containing protein</fullName>
    </recommendedName>
</protein>
<keyword evidence="1" id="KW-0732">Signal</keyword>
<gene>
    <name evidence="2" type="ORF">FXF65_33610</name>
</gene>
<comment type="caution">
    <text evidence="2">The sequence shown here is derived from an EMBL/GenBank/DDBJ whole genome shotgun (WGS) entry which is preliminary data.</text>
</comment>
<evidence type="ECO:0008006" key="4">
    <source>
        <dbReference type="Google" id="ProtNLM"/>
    </source>
</evidence>
<sequence>MGKFPITVALAVASAAAVLAVAPTASSAASTTASAGRAAVSAAHNISPGVSRQECLEGGGHLAIDQQERVYCHGGRYDGQYINQW</sequence>